<organism evidence="3 4">
    <name type="scientific">Candidatus Scybalocola faecigallinarum</name>
    <dbReference type="NCBI Taxonomy" id="2840941"/>
    <lineage>
        <taxon>Bacteria</taxon>
        <taxon>Bacillati</taxon>
        <taxon>Bacillota</taxon>
        <taxon>Clostridia</taxon>
        <taxon>Lachnospirales</taxon>
        <taxon>Lachnospiraceae</taxon>
        <taxon>Lachnospiraceae incertae sedis</taxon>
        <taxon>Candidatus Scybalocola (ex Gilroy et al. 2021)</taxon>
    </lineage>
</organism>
<dbReference type="InterPro" id="IPR025945">
    <property type="entry name" value="DHHW"/>
</dbReference>
<accession>A0A9D1JPH5</accession>
<evidence type="ECO:0000313" key="3">
    <source>
        <dbReference type="EMBL" id="HIS46108.1"/>
    </source>
</evidence>
<feature type="transmembrane region" description="Helical" evidence="2">
    <location>
        <begin position="21"/>
        <end position="40"/>
    </location>
</feature>
<dbReference type="EMBL" id="DVIT01000004">
    <property type="protein sequence ID" value="HIS46108.1"/>
    <property type="molecule type" value="Genomic_DNA"/>
</dbReference>
<evidence type="ECO:0000313" key="4">
    <source>
        <dbReference type="Proteomes" id="UP000823927"/>
    </source>
</evidence>
<evidence type="ECO:0000256" key="2">
    <source>
        <dbReference type="SAM" id="Phobius"/>
    </source>
</evidence>
<sequence length="466" mass="52692">MKKKYTKRHRQEMMKFRKISIRIFAVMMLVGGVTGMLFFFRPDRSNVEMRELTKFPKLTLSSVLDGSFFSELSLWYSDTYPMRDVLIAADQKLKTAYGVTSSTMMVGGHKQGDEIPVNVAQNDQESETEQDGQSEQSDEPVQTQDTLADQTQGETETVSAPNSREMEEEIQNQIQQGLYVKNGAAYSVYYFSQSAADTYTQALNHAAKELEGQADVYSILVPNNSGAMLPEDELNGLGGSDQVQAISYYYSLYDGVRPVTTIETLREHNDEYLYFRTDHHWTQLGAYYVYQNFCQEKGIEPHQLSDFSTMTFSPFLGTFYTSLKNGDMAANPDTVEAYVPMGTNDMVFWDTDGTEYQWKVINDVSTWGENSGYYCYIGGDKPLSIIENPQITDGSSCLVLKESYGNCFVPFLVDHYETVYVIDFRYANVNVVDYVKENNIQDLIIMNNITIIASDKVAATIAGLLS</sequence>
<feature type="compositionally biased region" description="Acidic residues" evidence="1">
    <location>
        <begin position="124"/>
        <end position="138"/>
    </location>
</feature>
<evidence type="ECO:0000256" key="1">
    <source>
        <dbReference type="SAM" id="MobiDB-lite"/>
    </source>
</evidence>
<comment type="caution">
    <text evidence="3">The sequence shown here is derived from an EMBL/GenBank/DDBJ whole genome shotgun (WGS) entry which is preliminary data.</text>
</comment>
<feature type="compositionally biased region" description="Polar residues" evidence="1">
    <location>
        <begin position="139"/>
        <end position="162"/>
    </location>
</feature>
<keyword evidence="2" id="KW-0812">Transmembrane</keyword>
<protein>
    <recommendedName>
        <fullName evidence="5">AlgX/AlgJ SGNH hydrolase-like domain-containing protein</fullName>
    </recommendedName>
</protein>
<dbReference type="AlphaFoldDB" id="A0A9D1JPH5"/>
<feature type="region of interest" description="Disordered" evidence="1">
    <location>
        <begin position="122"/>
        <end position="171"/>
    </location>
</feature>
<proteinExistence type="predicted"/>
<dbReference type="Proteomes" id="UP000823927">
    <property type="component" value="Unassembled WGS sequence"/>
</dbReference>
<evidence type="ECO:0008006" key="5">
    <source>
        <dbReference type="Google" id="ProtNLM"/>
    </source>
</evidence>
<keyword evidence="2" id="KW-0472">Membrane</keyword>
<reference evidence="3" key="1">
    <citation type="submission" date="2020-10" db="EMBL/GenBank/DDBJ databases">
        <authorList>
            <person name="Gilroy R."/>
        </authorList>
    </citation>
    <scope>NUCLEOTIDE SEQUENCE</scope>
    <source>
        <strain evidence="3">CHK178-757</strain>
    </source>
</reference>
<gene>
    <name evidence="3" type="ORF">IAB46_00865</name>
</gene>
<name>A0A9D1JPH5_9FIRM</name>
<dbReference type="Pfam" id="PF14286">
    <property type="entry name" value="DHHW"/>
    <property type="match status" value="1"/>
</dbReference>
<reference evidence="3" key="2">
    <citation type="journal article" date="2021" name="PeerJ">
        <title>Extensive microbial diversity within the chicken gut microbiome revealed by metagenomics and culture.</title>
        <authorList>
            <person name="Gilroy R."/>
            <person name="Ravi A."/>
            <person name="Getino M."/>
            <person name="Pursley I."/>
            <person name="Horton D.L."/>
            <person name="Alikhan N.F."/>
            <person name="Baker D."/>
            <person name="Gharbi K."/>
            <person name="Hall N."/>
            <person name="Watson M."/>
            <person name="Adriaenssens E.M."/>
            <person name="Foster-Nyarko E."/>
            <person name="Jarju S."/>
            <person name="Secka A."/>
            <person name="Antonio M."/>
            <person name="Oren A."/>
            <person name="Chaudhuri R.R."/>
            <person name="La Ragione R."/>
            <person name="Hildebrand F."/>
            <person name="Pallen M.J."/>
        </authorList>
    </citation>
    <scope>NUCLEOTIDE SEQUENCE</scope>
    <source>
        <strain evidence="3">CHK178-757</strain>
    </source>
</reference>
<keyword evidence="2" id="KW-1133">Transmembrane helix</keyword>